<reference evidence="2" key="1">
    <citation type="submission" date="2021-02" db="EMBL/GenBank/DDBJ databases">
        <authorList>
            <person name="Dougan E. K."/>
            <person name="Rhodes N."/>
            <person name="Thang M."/>
            <person name="Chan C."/>
        </authorList>
    </citation>
    <scope>NUCLEOTIDE SEQUENCE</scope>
</reference>
<protein>
    <submittedName>
        <fullName evidence="2">Uncharacterized protein</fullName>
    </submittedName>
</protein>
<evidence type="ECO:0000256" key="1">
    <source>
        <dbReference type="SAM" id="MobiDB-lite"/>
    </source>
</evidence>
<dbReference type="OrthoDB" id="435328at2759"/>
<name>A0A812XH55_SYMPI</name>
<gene>
    <name evidence="2" type="ORF">SPIL2461_LOCUS20834</name>
</gene>
<dbReference type="AlphaFoldDB" id="A0A812XH55"/>
<proteinExistence type="predicted"/>
<dbReference type="EMBL" id="CAJNIZ010045693">
    <property type="protein sequence ID" value="CAE7727430.1"/>
    <property type="molecule type" value="Genomic_DNA"/>
</dbReference>
<dbReference type="Proteomes" id="UP000649617">
    <property type="component" value="Unassembled WGS sequence"/>
</dbReference>
<accession>A0A812XH55</accession>
<keyword evidence="3" id="KW-1185">Reference proteome</keyword>
<sequence length="371" mass="41757">FVPQQLELQIADGGLAGHEPASPDHNPKKHAEGVLHDVHQMYLQKYGAASEAGLCHLEQQLRKRATSESEESLENLLTEVKEQRVTAPRCATFVNFLLLCKDLYQQKYGFPVDQAQEDLQDVGAHTPLEDSDYCRNILQQFMSLSSLDKENATDRDGLVWNVIHGTGAPKDCRVARLEQKLAQVKQLYELKYGADVESDDEDVQFDQDGTPWIETRGTGSPQDMRLERLEQMLADVKGLYAAKYGRDVDIEHDADGTPWTVTEGTGVPRDCRQLYELKYGAEIESDDEDVQFDQDGTPWIETRGTGSPRDMRLERLEQMLGDVKGLYAAKYGRDVDIEHDSGLHNVEGDFMYDADGTLWIRSITTGGQILC</sequence>
<evidence type="ECO:0000313" key="2">
    <source>
        <dbReference type="EMBL" id="CAE7727430.1"/>
    </source>
</evidence>
<comment type="caution">
    <text evidence="2">The sequence shown here is derived from an EMBL/GenBank/DDBJ whole genome shotgun (WGS) entry which is preliminary data.</text>
</comment>
<feature type="non-terminal residue" evidence="2">
    <location>
        <position position="371"/>
    </location>
</feature>
<evidence type="ECO:0000313" key="3">
    <source>
        <dbReference type="Proteomes" id="UP000649617"/>
    </source>
</evidence>
<feature type="region of interest" description="Disordered" evidence="1">
    <location>
        <begin position="199"/>
        <end position="220"/>
    </location>
</feature>
<organism evidence="2 3">
    <name type="scientific">Symbiodinium pilosum</name>
    <name type="common">Dinoflagellate</name>
    <dbReference type="NCBI Taxonomy" id="2952"/>
    <lineage>
        <taxon>Eukaryota</taxon>
        <taxon>Sar</taxon>
        <taxon>Alveolata</taxon>
        <taxon>Dinophyceae</taxon>
        <taxon>Suessiales</taxon>
        <taxon>Symbiodiniaceae</taxon>
        <taxon>Symbiodinium</taxon>
    </lineage>
</organism>